<dbReference type="Pfam" id="PF10502">
    <property type="entry name" value="Peptidase_S26"/>
    <property type="match status" value="1"/>
</dbReference>
<reference evidence="10 12" key="2">
    <citation type="journal article" date="2019" name="Science, e1252229">
        <title>Invertible promoters mediate bacterial phase variation, antibiotic resistance, and host adaptation in the gut.</title>
        <authorList>
            <person name="Jiang X."/>
            <person name="Hall A.B."/>
            <person name="Arthur T.D."/>
            <person name="Plichta D.R."/>
            <person name="Covington C.T."/>
            <person name="Poyet M."/>
            <person name="Crothers J."/>
            <person name="Moses P.L."/>
            <person name="Tolonen A.C."/>
            <person name="Vlamakis H."/>
            <person name="Alm E.J."/>
            <person name="Xavier R.J."/>
        </authorList>
    </citation>
    <scope>NUCLEOTIDE SEQUENCE [LARGE SCALE GENOMIC DNA]</scope>
    <source>
        <strain evidence="10">Aa_0143</strain>
        <strain evidence="12">aa_0143</strain>
    </source>
</reference>
<dbReference type="PRINTS" id="PR00727">
    <property type="entry name" value="LEADERPTASE"/>
</dbReference>
<comment type="similarity">
    <text evidence="3 7">Belongs to the peptidase S26 family.</text>
</comment>
<feature type="active site" evidence="6">
    <location>
        <position position="39"/>
    </location>
</feature>
<dbReference type="RefSeq" id="WP_004845390.1">
    <property type="nucleotide sequence ID" value="NZ_CATVPX010000073.1"/>
</dbReference>
<dbReference type="CDD" id="cd06530">
    <property type="entry name" value="S26_SPase_I"/>
    <property type="match status" value="1"/>
</dbReference>
<comment type="catalytic activity">
    <reaction evidence="1 7">
        <text>Cleavage of hydrophobic, N-terminal signal or leader sequences from secreted and periplasmic proteins.</text>
        <dbReference type="EC" id="3.4.21.89"/>
    </reaction>
</comment>
<reference evidence="9 11" key="1">
    <citation type="submission" date="2015-09" db="EMBL/GenBank/DDBJ databases">
        <authorList>
            <consortium name="Pathogen Informatics"/>
        </authorList>
    </citation>
    <scope>NUCLEOTIDE SEQUENCE [LARGE SCALE GENOMIC DNA]</scope>
    <source>
        <strain evidence="9 11">2789STDY5834841</strain>
    </source>
</reference>
<dbReference type="PANTHER" id="PTHR43390">
    <property type="entry name" value="SIGNAL PEPTIDASE I"/>
    <property type="match status" value="1"/>
</dbReference>
<evidence type="ECO:0000256" key="3">
    <source>
        <dbReference type="ARBA" id="ARBA00009370"/>
    </source>
</evidence>
<dbReference type="SUPFAM" id="SSF51306">
    <property type="entry name" value="LexA/Signal peptidase"/>
    <property type="match status" value="1"/>
</dbReference>
<dbReference type="GO" id="GO:0009003">
    <property type="term" value="F:signal peptidase activity"/>
    <property type="evidence" value="ECO:0007669"/>
    <property type="project" value="UniProtKB-EC"/>
</dbReference>
<dbReference type="AlphaFoldDB" id="A0A173ZP01"/>
<dbReference type="InterPro" id="IPR036286">
    <property type="entry name" value="LexA/Signal_pep-like_sf"/>
</dbReference>
<dbReference type="Gene3D" id="2.10.109.10">
    <property type="entry name" value="Umud Fragment, subunit A"/>
    <property type="match status" value="1"/>
</dbReference>
<sequence>MKDVIKELVGWIVSILLIVAVSYLIVTFVGQRTQVSGSSMETTLSDGDHLIVDKISYRFREPQRYEIVVFPYRYEKNTYYIKRIIGLPGETVQIVDGYIYINGKQLDEHYGNEIIEEAGMAAEPVTLGEDEYFVMGDNRNNSQDSRVSDVGAIHRDELMGRAWIRIWPLDQFGVIKHE</sequence>
<dbReference type="Proteomes" id="UP000292665">
    <property type="component" value="Unassembled WGS sequence"/>
</dbReference>
<organism evidence="9 11">
    <name type="scientific">[Ruminococcus] torques</name>
    <dbReference type="NCBI Taxonomy" id="33039"/>
    <lineage>
        <taxon>Bacteria</taxon>
        <taxon>Bacillati</taxon>
        <taxon>Bacillota</taxon>
        <taxon>Clostridia</taxon>
        <taxon>Lachnospirales</taxon>
        <taxon>Lachnospiraceae</taxon>
        <taxon>Mediterraneibacter</taxon>
    </lineage>
</organism>
<evidence type="ECO:0000256" key="7">
    <source>
        <dbReference type="RuleBase" id="RU362042"/>
    </source>
</evidence>
<dbReference type="EC" id="3.4.21.89" evidence="4 7"/>
<accession>A0A173ZP01</accession>
<dbReference type="InterPro" id="IPR019758">
    <property type="entry name" value="Pept_S26A_signal_pept_1_CS"/>
</dbReference>
<dbReference type="GeneID" id="97329298"/>
<dbReference type="GO" id="GO:0004252">
    <property type="term" value="F:serine-type endopeptidase activity"/>
    <property type="evidence" value="ECO:0007669"/>
    <property type="project" value="InterPro"/>
</dbReference>
<evidence type="ECO:0000256" key="4">
    <source>
        <dbReference type="ARBA" id="ARBA00013208"/>
    </source>
</evidence>
<dbReference type="GO" id="GO:0005886">
    <property type="term" value="C:plasma membrane"/>
    <property type="evidence" value="ECO:0007669"/>
    <property type="project" value="UniProtKB-SubCell"/>
</dbReference>
<keyword evidence="7" id="KW-1133">Transmembrane helix</keyword>
<name>A0A173ZP01_9FIRM</name>
<evidence type="ECO:0000256" key="2">
    <source>
        <dbReference type="ARBA" id="ARBA00004401"/>
    </source>
</evidence>
<dbReference type="PANTHER" id="PTHR43390:SF1">
    <property type="entry name" value="CHLOROPLAST PROCESSING PEPTIDASE"/>
    <property type="match status" value="1"/>
</dbReference>
<dbReference type="EMBL" id="CYZO01000008">
    <property type="protein sequence ID" value="CUN77533.1"/>
    <property type="molecule type" value="Genomic_DNA"/>
</dbReference>
<evidence type="ECO:0000256" key="1">
    <source>
        <dbReference type="ARBA" id="ARBA00000677"/>
    </source>
</evidence>
<feature type="domain" description="Peptidase S26" evidence="8">
    <location>
        <begin position="9"/>
        <end position="167"/>
    </location>
</feature>
<gene>
    <name evidence="9" type="primary">spsB</name>
    <name evidence="10" type="synonym">lepB</name>
    <name evidence="10" type="ORF">EAI93_01640</name>
    <name evidence="9" type="ORF">ERS852456_00784</name>
</gene>
<evidence type="ECO:0000259" key="8">
    <source>
        <dbReference type="Pfam" id="PF10502"/>
    </source>
</evidence>
<evidence type="ECO:0000313" key="12">
    <source>
        <dbReference type="Proteomes" id="UP000292665"/>
    </source>
</evidence>
<keyword evidence="5 7" id="KW-0378">Hydrolase</keyword>
<dbReference type="PROSITE" id="PS00761">
    <property type="entry name" value="SPASE_I_3"/>
    <property type="match status" value="1"/>
</dbReference>
<feature type="transmembrane region" description="Helical" evidence="7">
    <location>
        <begin position="12"/>
        <end position="30"/>
    </location>
</feature>
<keyword evidence="7" id="KW-0472">Membrane</keyword>
<dbReference type="NCBIfam" id="TIGR02227">
    <property type="entry name" value="sigpep_I_bact"/>
    <property type="match status" value="1"/>
</dbReference>
<dbReference type="GO" id="GO:0006465">
    <property type="term" value="P:signal peptide processing"/>
    <property type="evidence" value="ECO:0007669"/>
    <property type="project" value="InterPro"/>
</dbReference>
<protein>
    <recommendedName>
        <fullName evidence="4 7">Signal peptidase I</fullName>
        <ecNumber evidence="4 7">3.4.21.89</ecNumber>
    </recommendedName>
</protein>
<proteinExistence type="inferred from homology"/>
<evidence type="ECO:0000256" key="6">
    <source>
        <dbReference type="PIRSR" id="PIRSR600223-1"/>
    </source>
</evidence>
<dbReference type="EMBL" id="RCYR01000001">
    <property type="protein sequence ID" value="RYS82424.1"/>
    <property type="molecule type" value="Genomic_DNA"/>
</dbReference>
<evidence type="ECO:0000256" key="5">
    <source>
        <dbReference type="ARBA" id="ARBA00022801"/>
    </source>
</evidence>
<evidence type="ECO:0000313" key="10">
    <source>
        <dbReference type="EMBL" id="RYS82424.1"/>
    </source>
</evidence>
<dbReference type="InterPro" id="IPR019757">
    <property type="entry name" value="Pept_S26A_signal_pept_1_Lys-AS"/>
</dbReference>
<feature type="active site" evidence="6">
    <location>
        <position position="82"/>
    </location>
</feature>
<evidence type="ECO:0000313" key="9">
    <source>
        <dbReference type="EMBL" id="CUN77533.1"/>
    </source>
</evidence>
<keyword evidence="7" id="KW-0812">Transmembrane</keyword>
<evidence type="ECO:0000313" key="11">
    <source>
        <dbReference type="Proteomes" id="UP000095787"/>
    </source>
</evidence>
<dbReference type="InterPro" id="IPR019533">
    <property type="entry name" value="Peptidase_S26"/>
</dbReference>
<dbReference type="PROSITE" id="PS00760">
    <property type="entry name" value="SPASE_I_2"/>
    <property type="match status" value="1"/>
</dbReference>
<keyword evidence="7" id="KW-0645">Protease</keyword>
<dbReference type="InterPro" id="IPR000223">
    <property type="entry name" value="Pept_S26A_signal_pept_1"/>
</dbReference>
<dbReference type="Proteomes" id="UP000095787">
    <property type="component" value="Unassembled WGS sequence"/>
</dbReference>
<comment type="subcellular location">
    <subcellularLocation>
        <location evidence="2">Cell membrane</location>
        <topology evidence="2">Single-pass type II membrane protein</topology>
    </subcellularLocation>
    <subcellularLocation>
        <location evidence="7">Membrane</location>
        <topology evidence="7">Single-pass type II membrane protein</topology>
    </subcellularLocation>
</comment>